<feature type="compositionally biased region" description="Polar residues" evidence="2">
    <location>
        <begin position="653"/>
        <end position="669"/>
    </location>
</feature>
<comment type="caution">
    <text evidence="4">The sequence shown here is derived from an EMBL/GenBank/DDBJ whole genome shotgun (WGS) entry which is preliminary data.</text>
</comment>
<dbReference type="GO" id="GO:0008270">
    <property type="term" value="F:zinc ion binding"/>
    <property type="evidence" value="ECO:0007669"/>
    <property type="project" value="InterPro"/>
</dbReference>
<keyword evidence="5" id="KW-1185">Reference proteome</keyword>
<reference evidence="4 5" key="1">
    <citation type="journal article" date="2013" name="Nat. Commun.">
        <title>The evolution and pathogenic mechanisms of the rice sheath blight pathogen.</title>
        <authorList>
            <person name="Zheng A."/>
            <person name="Lin R."/>
            <person name="Xu L."/>
            <person name="Qin P."/>
            <person name="Tang C."/>
            <person name="Ai P."/>
            <person name="Zhang D."/>
            <person name="Liu Y."/>
            <person name="Sun Z."/>
            <person name="Feng H."/>
            <person name="Wang Y."/>
            <person name="Chen Y."/>
            <person name="Liang X."/>
            <person name="Fu R."/>
            <person name="Li Q."/>
            <person name="Zhang J."/>
            <person name="Yu X."/>
            <person name="Xie Z."/>
            <person name="Ding L."/>
            <person name="Guan P."/>
            <person name="Tang J."/>
            <person name="Liang Y."/>
            <person name="Wang S."/>
            <person name="Deng Q."/>
            <person name="Li S."/>
            <person name="Zhu J."/>
            <person name="Wang L."/>
            <person name="Liu H."/>
            <person name="Li P."/>
        </authorList>
    </citation>
    <scope>NUCLEOTIDE SEQUENCE [LARGE SCALE GENOMIC DNA]</scope>
    <source>
        <strain evidence="5">AG-1 IA</strain>
    </source>
</reference>
<feature type="compositionally biased region" description="Low complexity" evidence="2">
    <location>
        <begin position="76"/>
        <end position="93"/>
    </location>
</feature>
<dbReference type="InterPro" id="IPR001138">
    <property type="entry name" value="Zn2Cys6_DnaBD"/>
</dbReference>
<feature type="domain" description="Zn(2)-C6 fungal-type" evidence="3">
    <location>
        <begin position="599"/>
        <end position="633"/>
    </location>
</feature>
<feature type="domain" description="Zn(2)-C6 fungal-type" evidence="3">
    <location>
        <begin position="7"/>
        <end position="57"/>
    </location>
</feature>
<sequence length="794" mass="89076">MRKSRPGPTGTSCLTCKQRVFDCCRRKKCDRREPICERCEASDFECLGYDHIRPVVPSAARPLRPLLPKRSAKAASQSPSDGSSSTEHSTRSSYRNNHQEVPDRDAIARPLHDPALNLSHAPHPTPEIHTFDQVDTSGGTSACTRTLDHNLYCSSQLALQATEGSVSVFHQIIKLYSQLPKSLSNPFNFLDDQWFIQHIVAQTERTMDYWYFRPFHRCDYTQETQLKVSGRLNNTKFTRWIYLAVTGIVGSFLTGDMSHIQLHNSWMDYIQGSLAAELTLDLAPREMQKRWSEWLHVSLIKTVFINNLNAYQALRNIAPIFLQVIYSMPTLWPAHSDLARVPLPGILNLPTHQFAYFSLIDCTYAMVSGLPQQVEYDTTIHSPLPSSSRYQITHGFPNELLLMLADINACRDMSPHARRWEHIEHQLLTWQSRHGEYAFAESWMTVAWYAVCGASSDEARIQSRAKQIMQVAGTVKKRGRSDANISFCNQYLMRDGPQDNTRQTCIRERSQAVDCTAIRFCTCFGTFVERRWGWWTACRMGRLCSVPGSCTSDCDVMHVLVLCAFVLRIQVELLLGVVCAGQKPNEEFGKTTTENPLEQLKRKKCDQQQPVCERCEAGGFECLGYGHNKRAAVRTTEVGPGSSPISGVLEGGDSSSRLSGSNVDKQASGSSLPLEAGLVASFRSLIGENVGALQDAAVSLTESTASSNFDSEQPPKTVCKSVSRTSQPYQVEDYLRLFAARPTHEAPVGPTTLLRKITVLQAQLPYLSLDPLKTFLNCTWCVDYLLEQCETGLE</sequence>
<dbReference type="EMBL" id="AFRT01001641">
    <property type="protein sequence ID" value="ELU39715.1"/>
    <property type="molecule type" value="Genomic_DNA"/>
</dbReference>
<dbReference type="GO" id="GO:0000981">
    <property type="term" value="F:DNA-binding transcription factor activity, RNA polymerase II-specific"/>
    <property type="evidence" value="ECO:0007669"/>
    <property type="project" value="InterPro"/>
</dbReference>
<feature type="region of interest" description="Disordered" evidence="2">
    <location>
        <begin position="635"/>
        <end position="669"/>
    </location>
</feature>
<proteinExistence type="predicted"/>
<dbReference type="PANTHER" id="PTHR37534">
    <property type="entry name" value="TRANSCRIPTIONAL ACTIVATOR PROTEIN UGA3"/>
    <property type="match status" value="1"/>
</dbReference>
<dbReference type="Pfam" id="PF00172">
    <property type="entry name" value="Zn_clus"/>
    <property type="match status" value="1"/>
</dbReference>
<name>L8WP07_THACA</name>
<evidence type="ECO:0000313" key="5">
    <source>
        <dbReference type="Proteomes" id="UP000011668"/>
    </source>
</evidence>
<organism evidence="4 5">
    <name type="scientific">Thanatephorus cucumeris (strain AG1-IA)</name>
    <name type="common">Rice sheath blight fungus</name>
    <name type="synonym">Rhizoctonia solani</name>
    <dbReference type="NCBI Taxonomy" id="983506"/>
    <lineage>
        <taxon>Eukaryota</taxon>
        <taxon>Fungi</taxon>
        <taxon>Dikarya</taxon>
        <taxon>Basidiomycota</taxon>
        <taxon>Agaricomycotina</taxon>
        <taxon>Agaricomycetes</taxon>
        <taxon>Cantharellales</taxon>
        <taxon>Ceratobasidiaceae</taxon>
        <taxon>Rhizoctonia</taxon>
        <taxon>Rhizoctonia solani AG-1</taxon>
    </lineage>
</organism>
<dbReference type="AlphaFoldDB" id="L8WP07"/>
<dbReference type="HOGENOM" id="CLU_353802_0_0_1"/>
<accession>L8WP07</accession>
<dbReference type="OrthoDB" id="3226000at2759"/>
<feature type="region of interest" description="Disordered" evidence="2">
    <location>
        <begin position="63"/>
        <end position="102"/>
    </location>
</feature>
<protein>
    <submittedName>
        <fullName evidence="4">Fungal zn(2)-Cys(6) binuclear cluster domain-containing protein</fullName>
    </submittedName>
</protein>
<gene>
    <name evidence="4" type="ORF">AG1IA_06258</name>
</gene>
<dbReference type="CDD" id="cd00067">
    <property type="entry name" value="GAL4"/>
    <property type="match status" value="2"/>
</dbReference>
<evidence type="ECO:0000256" key="2">
    <source>
        <dbReference type="SAM" id="MobiDB-lite"/>
    </source>
</evidence>
<dbReference type="Proteomes" id="UP000011668">
    <property type="component" value="Unassembled WGS sequence"/>
</dbReference>
<evidence type="ECO:0000259" key="3">
    <source>
        <dbReference type="SMART" id="SM00066"/>
    </source>
</evidence>
<evidence type="ECO:0000313" key="4">
    <source>
        <dbReference type="EMBL" id="ELU39715.1"/>
    </source>
</evidence>
<dbReference type="SMART" id="SM00066">
    <property type="entry name" value="GAL4"/>
    <property type="match status" value="2"/>
</dbReference>
<dbReference type="PANTHER" id="PTHR37534:SF46">
    <property type="entry name" value="ZN(II)2CYS6 TRANSCRIPTION FACTOR (EUROFUNG)"/>
    <property type="match status" value="1"/>
</dbReference>
<keyword evidence="1" id="KW-0539">Nucleus</keyword>
<evidence type="ECO:0000256" key="1">
    <source>
        <dbReference type="ARBA" id="ARBA00023242"/>
    </source>
</evidence>